<reference evidence="4 5" key="1">
    <citation type="submission" date="2019-10" db="EMBL/GenBank/DDBJ databases">
        <title>Actinomadura rubteroloni sp. nov. and Actinomadura macrotermitis sp. nov., isolated from the gut of fungus growing-termite Macrotermes natalensis.</title>
        <authorList>
            <person name="Benndorf R."/>
            <person name="Martin K."/>
            <person name="Kuefner M."/>
            <person name="De Beer W."/>
            <person name="Kaster A.-K."/>
            <person name="Vollmers J."/>
            <person name="Poulsen M."/>
            <person name="Beemelmanns C."/>
        </authorList>
    </citation>
    <scope>NUCLEOTIDE SEQUENCE [LARGE SCALE GENOMIC DNA]</scope>
    <source>
        <strain evidence="4 5">RB68</strain>
    </source>
</reference>
<protein>
    <submittedName>
        <fullName evidence="4">8-demethylnovobiocic acid synthase</fullName>
        <ecNumber evidence="4">6.3.1.15</ecNumber>
    </submittedName>
</protein>
<dbReference type="InterPro" id="IPR050237">
    <property type="entry name" value="ATP-dep_AMP-bd_enzyme"/>
</dbReference>
<gene>
    <name evidence="4" type="primary">novL_2</name>
    <name evidence="4" type="ORF">ACRB68_62670</name>
</gene>
<dbReference type="EMBL" id="WEGH01000004">
    <property type="protein sequence ID" value="MQY08161.1"/>
    <property type="molecule type" value="Genomic_DNA"/>
</dbReference>
<sequence length="511" mass="54294">MPDSAQADGGYGRSVFAGLSSAGAREVLVCGRRRLSGRAVLELVAGGAQALAARGVGPGATIACLYGGQPESAVARLVALSLGGAYIHGCPELPAEAMTRAMRALNASVLLYEPSREAEADALLAEYPVPIACRLDQGPGGLFASGGGRLEIHDPPDPGTVNLVTFSSGTTGERKAVAYSHRAQKAQLEAARALYGPGPWRFLVVPGPRVLQDMYAWWTLAGGGTVHLQHDGRPEELAAAVRRERVTHLLAGRPVGLYALTEHPRATGDPLESLRVAVYGGAAGVPARTMRALDRLGPVLMQTYGTSEGGFLTVLTQADHERPELLSSAGRAVPGVELRVRGPDLADLPAGEVGEVWARTPQRMLGYCGDPGRTAAALRDGWVRTGDLGRLDDQGYLFLVDRLEDRLPGGIYSHPIEHALAGHPAVVEAAVFTVPHAGGPLLAGVVVRRDGHHVDPRDLRLLVRRTLGRRCEPQRLWFVDRIPRTPAGKPDKAALRAGYQDGDPRSLRYAR</sequence>
<evidence type="ECO:0000259" key="2">
    <source>
        <dbReference type="Pfam" id="PF00501"/>
    </source>
</evidence>
<dbReference type="Pfam" id="PF13193">
    <property type="entry name" value="AMP-binding_C"/>
    <property type="match status" value="1"/>
</dbReference>
<dbReference type="EC" id="6.3.1.15" evidence="4"/>
<organism evidence="4 5">
    <name type="scientific">Actinomadura macrotermitis</name>
    <dbReference type="NCBI Taxonomy" id="2585200"/>
    <lineage>
        <taxon>Bacteria</taxon>
        <taxon>Bacillati</taxon>
        <taxon>Actinomycetota</taxon>
        <taxon>Actinomycetes</taxon>
        <taxon>Streptosporangiales</taxon>
        <taxon>Thermomonosporaceae</taxon>
        <taxon>Actinomadura</taxon>
    </lineage>
</organism>
<evidence type="ECO:0000313" key="4">
    <source>
        <dbReference type="EMBL" id="MQY08161.1"/>
    </source>
</evidence>
<feature type="domain" description="AMP-dependent synthetase/ligase" evidence="2">
    <location>
        <begin position="24"/>
        <end position="367"/>
    </location>
</feature>
<dbReference type="PANTHER" id="PTHR43767">
    <property type="entry name" value="LONG-CHAIN-FATTY-ACID--COA LIGASE"/>
    <property type="match status" value="1"/>
</dbReference>
<evidence type="ECO:0000256" key="1">
    <source>
        <dbReference type="SAM" id="MobiDB-lite"/>
    </source>
</evidence>
<evidence type="ECO:0000313" key="5">
    <source>
        <dbReference type="Proteomes" id="UP000487268"/>
    </source>
</evidence>
<dbReference type="Pfam" id="PF00501">
    <property type="entry name" value="AMP-binding"/>
    <property type="match status" value="1"/>
</dbReference>
<dbReference type="SUPFAM" id="SSF56801">
    <property type="entry name" value="Acetyl-CoA synthetase-like"/>
    <property type="match status" value="1"/>
</dbReference>
<accession>A0A7K0C3Z4</accession>
<feature type="domain" description="AMP-binding enzyme C-terminal" evidence="3">
    <location>
        <begin position="416"/>
        <end position="489"/>
    </location>
</feature>
<name>A0A7K0C3Z4_9ACTN</name>
<dbReference type="AlphaFoldDB" id="A0A7K0C3Z4"/>
<feature type="region of interest" description="Disordered" evidence="1">
    <location>
        <begin position="489"/>
        <end position="511"/>
    </location>
</feature>
<comment type="caution">
    <text evidence="4">The sequence shown here is derived from an EMBL/GenBank/DDBJ whole genome shotgun (WGS) entry which is preliminary data.</text>
</comment>
<dbReference type="InterPro" id="IPR042099">
    <property type="entry name" value="ANL_N_sf"/>
</dbReference>
<dbReference type="Proteomes" id="UP000487268">
    <property type="component" value="Unassembled WGS sequence"/>
</dbReference>
<keyword evidence="5" id="KW-1185">Reference proteome</keyword>
<dbReference type="Gene3D" id="3.30.300.30">
    <property type="match status" value="1"/>
</dbReference>
<dbReference type="OrthoDB" id="9803968at2"/>
<proteinExistence type="predicted"/>
<evidence type="ECO:0000259" key="3">
    <source>
        <dbReference type="Pfam" id="PF13193"/>
    </source>
</evidence>
<dbReference type="CDD" id="cd04433">
    <property type="entry name" value="AFD_class_I"/>
    <property type="match status" value="1"/>
</dbReference>
<dbReference type="PANTHER" id="PTHR43767:SF1">
    <property type="entry name" value="NONRIBOSOMAL PEPTIDE SYNTHASE PES1 (EUROFUNG)-RELATED"/>
    <property type="match status" value="1"/>
</dbReference>
<feature type="compositionally biased region" description="Basic and acidic residues" evidence="1">
    <location>
        <begin position="502"/>
        <end position="511"/>
    </location>
</feature>
<dbReference type="InterPro" id="IPR000873">
    <property type="entry name" value="AMP-dep_synth/lig_dom"/>
</dbReference>
<dbReference type="GO" id="GO:0102527">
    <property type="term" value="F:8-demethylnovobiocate synthase activity"/>
    <property type="evidence" value="ECO:0007669"/>
    <property type="project" value="UniProtKB-EC"/>
</dbReference>
<dbReference type="GO" id="GO:0016878">
    <property type="term" value="F:acid-thiol ligase activity"/>
    <property type="evidence" value="ECO:0007669"/>
    <property type="project" value="UniProtKB-ARBA"/>
</dbReference>
<dbReference type="InterPro" id="IPR045851">
    <property type="entry name" value="AMP-bd_C_sf"/>
</dbReference>
<keyword evidence="4" id="KW-0436">Ligase</keyword>
<dbReference type="RefSeq" id="WP_153538814.1">
    <property type="nucleotide sequence ID" value="NZ_WEGH01000004.1"/>
</dbReference>
<dbReference type="InterPro" id="IPR025110">
    <property type="entry name" value="AMP-bd_C"/>
</dbReference>
<dbReference type="Gene3D" id="3.40.50.12780">
    <property type="entry name" value="N-terminal domain of ligase-like"/>
    <property type="match status" value="1"/>
</dbReference>